<keyword evidence="1" id="KW-0560">Oxidoreductase</keyword>
<protein>
    <submittedName>
        <fullName evidence="3">(2Fe-2S)-binding protein</fullName>
    </submittedName>
</protein>
<dbReference type="GO" id="GO:0016491">
    <property type="term" value="F:oxidoreductase activity"/>
    <property type="evidence" value="ECO:0007669"/>
    <property type="project" value="UniProtKB-KW"/>
</dbReference>
<dbReference type="SUPFAM" id="SSF54292">
    <property type="entry name" value="2Fe-2S ferredoxin-like"/>
    <property type="match status" value="1"/>
</dbReference>
<organism evidence="3">
    <name type="scientific">Halomonas sp. RT37</name>
    <dbReference type="NCBI Taxonomy" id="2950872"/>
    <lineage>
        <taxon>Bacteria</taxon>
        <taxon>Pseudomonadati</taxon>
        <taxon>Pseudomonadota</taxon>
        <taxon>Gammaproteobacteria</taxon>
        <taxon>Oceanospirillales</taxon>
        <taxon>Halomonadaceae</taxon>
        <taxon>Halomonas</taxon>
    </lineage>
</organism>
<dbReference type="GO" id="GO:0051536">
    <property type="term" value="F:iron-sulfur cluster binding"/>
    <property type="evidence" value="ECO:0007669"/>
    <property type="project" value="InterPro"/>
</dbReference>
<feature type="region of interest" description="Disordered" evidence="2">
    <location>
        <begin position="91"/>
        <end position="121"/>
    </location>
</feature>
<proteinExistence type="predicted"/>
<reference evidence="3" key="1">
    <citation type="submission" date="2022-06" db="EMBL/GenBank/DDBJ databases">
        <title>A novel DMS-producing enzyme.</title>
        <authorList>
            <person name="Zhang Y."/>
        </authorList>
    </citation>
    <scope>NUCLEOTIDE SEQUENCE</scope>
    <source>
        <strain evidence="3">RT37</strain>
    </source>
</reference>
<dbReference type="AlphaFoldDB" id="A0AAU7KGA5"/>
<dbReference type="RefSeq" id="WP_287165676.1">
    <property type="nucleotide sequence ID" value="NZ_CP098827.1"/>
</dbReference>
<dbReference type="EMBL" id="CP098827">
    <property type="protein sequence ID" value="XBO70639.1"/>
    <property type="molecule type" value="Genomic_DNA"/>
</dbReference>
<sequence>MFKRHKRATATPEVTITIDGAPYQVPSTLSVAAAVLMHQGAAGYRRHVASGHRAPLCMMGVCHDCLITIDGAPNRQGCLVTVEQGMRVRRQLDEETATASRWDTANHASGDEQRGREDADL</sequence>
<dbReference type="InterPro" id="IPR036010">
    <property type="entry name" value="2Fe-2S_ferredoxin-like_sf"/>
</dbReference>
<name>A0AAU7KGA5_9GAMM</name>
<evidence type="ECO:0000256" key="1">
    <source>
        <dbReference type="ARBA" id="ARBA00023002"/>
    </source>
</evidence>
<feature type="compositionally biased region" description="Basic and acidic residues" evidence="2">
    <location>
        <begin position="109"/>
        <end position="121"/>
    </location>
</feature>
<accession>A0AAU7KGA5</accession>
<dbReference type="Gene3D" id="3.10.20.440">
    <property type="entry name" value="2Fe-2S iron-sulphur cluster binding domain, sarcosine oxidase, alpha subunit, N-terminal domain"/>
    <property type="match status" value="1"/>
</dbReference>
<gene>
    <name evidence="3" type="ORF">NFG58_18845</name>
</gene>
<dbReference type="InterPro" id="IPR042204">
    <property type="entry name" value="2Fe-2S-bd_N"/>
</dbReference>
<evidence type="ECO:0000313" key="3">
    <source>
        <dbReference type="EMBL" id="XBO70639.1"/>
    </source>
</evidence>
<feature type="compositionally biased region" description="Polar residues" evidence="2">
    <location>
        <begin position="97"/>
        <end position="107"/>
    </location>
</feature>
<evidence type="ECO:0000256" key="2">
    <source>
        <dbReference type="SAM" id="MobiDB-lite"/>
    </source>
</evidence>
<dbReference type="Pfam" id="PF13510">
    <property type="entry name" value="Fer2_4"/>
    <property type="match status" value="1"/>
</dbReference>